<protein>
    <submittedName>
        <fullName evidence="2">Uncharacterized protein</fullName>
    </submittedName>
</protein>
<keyword evidence="1" id="KW-1133">Transmembrane helix</keyword>
<proteinExistence type="predicted"/>
<evidence type="ECO:0000313" key="3">
    <source>
        <dbReference type="Proteomes" id="UP000038830"/>
    </source>
</evidence>
<evidence type="ECO:0000256" key="1">
    <source>
        <dbReference type="SAM" id="Phobius"/>
    </source>
</evidence>
<keyword evidence="1" id="KW-0812">Transmembrane</keyword>
<reference evidence="3" key="1">
    <citation type="journal article" date="2015" name="J. Biotechnol.">
        <title>The structure of the Cyberlindnera jadinii genome and its relation to Candida utilis analyzed by the occurrence of single nucleotide polymorphisms.</title>
        <authorList>
            <person name="Rupp O."/>
            <person name="Brinkrolf K."/>
            <person name="Buerth C."/>
            <person name="Kunigo M."/>
            <person name="Schneider J."/>
            <person name="Jaenicke S."/>
            <person name="Goesmann A."/>
            <person name="Puehler A."/>
            <person name="Jaeger K.-E."/>
            <person name="Ernst J.F."/>
        </authorList>
    </citation>
    <scope>NUCLEOTIDE SEQUENCE [LARGE SCALE GENOMIC DNA]</scope>
    <source>
        <strain evidence="3">ATCC 18201 / CBS 1600 / BCRC 20928 / JCM 3617 / NBRC 0987 / NRRL Y-1542</strain>
    </source>
</reference>
<name>A0A0H5BY31_CYBJN</name>
<dbReference type="EMBL" id="CDQK01000001">
    <property type="protein sequence ID" value="CEP20358.1"/>
    <property type="molecule type" value="Genomic_DNA"/>
</dbReference>
<sequence length="133" mass="15735">MRQLLATARDSARALSTGSALWNKNAQDIDRLNSMIRQKLLEMEELEKKRIEDAKKLKLADFTRPILLTLGISSIVYFSYHLLWWNLEYDEREAALKELVREKELELQGAIEEQQASAPASKPWYRRLRFRLW</sequence>
<evidence type="ECO:0000313" key="2">
    <source>
        <dbReference type="EMBL" id="CEP20358.1"/>
    </source>
</evidence>
<accession>A0A0H5BY31</accession>
<gene>
    <name evidence="2" type="ORF">BN1211_0190</name>
</gene>
<organism evidence="2 3">
    <name type="scientific">Cyberlindnera jadinii (strain ATCC 18201 / CBS 1600 / BCRC 20928 / JCM 3617 / NBRC 0987 / NRRL Y-1542)</name>
    <name type="common">Torula yeast</name>
    <name type="synonym">Candida utilis</name>
    <dbReference type="NCBI Taxonomy" id="983966"/>
    <lineage>
        <taxon>Eukaryota</taxon>
        <taxon>Fungi</taxon>
        <taxon>Dikarya</taxon>
        <taxon>Ascomycota</taxon>
        <taxon>Saccharomycotina</taxon>
        <taxon>Saccharomycetes</taxon>
        <taxon>Phaffomycetales</taxon>
        <taxon>Phaffomycetaceae</taxon>
        <taxon>Cyberlindnera</taxon>
    </lineage>
</organism>
<feature type="transmembrane region" description="Helical" evidence="1">
    <location>
        <begin position="65"/>
        <end position="83"/>
    </location>
</feature>
<dbReference type="AlphaFoldDB" id="A0A0H5BY31"/>
<dbReference type="Proteomes" id="UP000038830">
    <property type="component" value="Unassembled WGS sequence"/>
</dbReference>
<keyword evidence="1" id="KW-0472">Membrane</keyword>